<accession>F4GJX8</accession>
<feature type="transmembrane region" description="Helical" evidence="1">
    <location>
        <begin position="213"/>
        <end position="233"/>
    </location>
</feature>
<sequence length="285" mass="30622">MWLFLACVSALSAGLTAILAKAGLQNVDSHVATAVRTALVLVFSLLMVLLTGSGIGLGTIPLQSFIFLILSGMATGASWLFYFTALQRGNVHQIAPIDKSSTIITMLLAFAILHEVPTRVSWAGMAVMACGTWLMLDRKGDYQGSRFTSWFVPAILSAFCAAATSILVKIGLKDIDSTLATAIRTGVILIMSLVIVISQKKTHLIMSIPRRSWLFLMTSALTTGISWLAFYRALQLGPASIVVPVDKLSIVVTVLAAWLFLKEKARPRTILGLLLITAGTGMLLI</sequence>
<dbReference type="PANTHER" id="PTHR22911">
    <property type="entry name" value="ACYL-MALONYL CONDENSING ENZYME-RELATED"/>
    <property type="match status" value="1"/>
</dbReference>
<feature type="transmembrane region" description="Helical" evidence="1">
    <location>
        <begin position="30"/>
        <end position="50"/>
    </location>
</feature>
<keyword evidence="1" id="KW-0812">Transmembrane</keyword>
<dbReference type="InterPro" id="IPR037185">
    <property type="entry name" value="EmrE-like"/>
</dbReference>
<name>F4GJX8_PARC1</name>
<evidence type="ECO:0000313" key="4">
    <source>
        <dbReference type="Proteomes" id="UP000007939"/>
    </source>
</evidence>
<dbReference type="PANTHER" id="PTHR22911:SF137">
    <property type="entry name" value="SOLUTE CARRIER FAMILY 35 MEMBER G2-RELATED"/>
    <property type="match status" value="1"/>
</dbReference>
<evidence type="ECO:0000259" key="2">
    <source>
        <dbReference type="Pfam" id="PF00892"/>
    </source>
</evidence>
<dbReference type="STRING" id="760011.Spico_0165"/>
<dbReference type="KEGG" id="scc:Spico_0165"/>
<dbReference type="OrthoDB" id="9806718at2"/>
<organism evidence="3 4">
    <name type="scientific">Parasphaerochaeta coccoides (strain ATCC BAA-1237 / DSM 17374 / SPN1)</name>
    <name type="common">Sphaerochaeta coccoides</name>
    <dbReference type="NCBI Taxonomy" id="760011"/>
    <lineage>
        <taxon>Bacteria</taxon>
        <taxon>Pseudomonadati</taxon>
        <taxon>Spirochaetota</taxon>
        <taxon>Spirochaetia</taxon>
        <taxon>Spirochaetales</taxon>
        <taxon>Sphaerochaetaceae</taxon>
        <taxon>Parasphaerochaeta</taxon>
    </lineage>
</organism>
<gene>
    <name evidence="3" type="ordered locus">Spico_0165</name>
</gene>
<dbReference type="AlphaFoldDB" id="F4GJX8"/>
<dbReference type="Proteomes" id="UP000007939">
    <property type="component" value="Chromosome"/>
</dbReference>
<feature type="transmembrane region" description="Helical" evidence="1">
    <location>
        <begin position="239"/>
        <end position="261"/>
    </location>
</feature>
<reference evidence="4" key="1">
    <citation type="submission" date="2011-04" db="EMBL/GenBank/DDBJ databases">
        <title>The complete genome of Spirochaeta coccoides DSM 17374.</title>
        <authorList>
            <person name="Lucas S."/>
            <person name="Copeland A."/>
            <person name="Lapidus A."/>
            <person name="Bruce D."/>
            <person name="Goodwin L."/>
            <person name="Pitluck S."/>
            <person name="Peters L."/>
            <person name="Kyrpides N."/>
            <person name="Mavromatis K."/>
            <person name="Pagani I."/>
            <person name="Ivanova N."/>
            <person name="Ovchinnikova G."/>
            <person name="Lu M."/>
            <person name="Detter J.C."/>
            <person name="Tapia R."/>
            <person name="Han C."/>
            <person name="Land M."/>
            <person name="Hauser L."/>
            <person name="Markowitz V."/>
            <person name="Cheng J.-F."/>
            <person name="Hugenholtz P."/>
            <person name="Woyke T."/>
            <person name="Wu D."/>
            <person name="Spring S."/>
            <person name="Schroeder M."/>
            <person name="Brambilla E."/>
            <person name="Klenk H.-P."/>
            <person name="Eisen J.A."/>
        </authorList>
    </citation>
    <scope>NUCLEOTIDE SEQUENCE [LARGE SCALE GENOMIC DNA]</scope>
    <source>
        <strain evidence="4">ATCC BAA-1237 / DSM 17374 / SPN1</strain>
    </source>
</reference>
<dbReference type="HOGENOM" id="CLU_084472_0_0_12"/>
<keyword evidence="4" id="KW-1185">Reference proteome</keyword>
<dbReference type="Pfam" id="PF00892">
    <property type="entry name" value="EamA"/>
    <property type="match status" value="2"/>
</dbReference>
<dbReference type="EMBL" id="CP002659">
    <property type="protein sequence ID" value="AEC01403.1"/>
    <property type="molecule type" value="Genomic_DNA"/>
</dbReference>
<proteinExistence type="predicted"/>
<dbReference type="RefSeq" id="WP_013738799.1">
    <property type="nucleotide sequence ID" value="NC_015436.1"/>
</dbReference>
<feature type="transmembrane region" description="Helical" evidence="1">
    <location>
        <begin position="62"/>
        <end position="82"/>
    </location>
</feature>
<dbReference type="Gene3D" id="1.10.3730.20">
    <property type="match status" value="1"/>
</dbReference>
<feature type="transmembrane region" description="Helical" evidence="1">
    <location>
        <begin position="178"/>
        <end position="197"/>
    </location>
</feature>
<dbReference type="eggNOG" id="COG2510">
    <property type="taxonomic scope" value="Bacteria"/>
</dbReference>
<evidence type="ECO:0000256" key="1">
    <source>
        <dbReference type="SAM" id="Phobius"/>
    </source>
</evidence>
<dbReference type="SUPFAM" id="SSF103481">
    <property type="entry name" value="Multidrug resistance efflux transporter EmrE"/>
    <property type="match status" value="2"/>
</dbReference>
<keyword evidence="1" id="KW-1133">Transmembrane helix</keyword>
<reference evidence="3 4" key="2">
    <citation type="journal article" date="2012" name="Stand. Genomic Sci.">
        <title>Complete genome sequence of the termite hindgut bacterium Spirochaeta coccoides type strain (SPN1(T)), reclassification in the genus Sphaerochaeta as Sphaerochaeta coccoides comb. nov. and emendations of the family Spirochaetaceae and the genus Sphaerochaeta.</title>
        <authorList>
            <person name="Abt B."/>
            <person name="Han C."/>
            <person name="Scheuner C."/>
            <person name="Lu M."/>
            <person name="Lapidus A."/>
            <person name="Nolan M."/>
            <person name="Lucas S."/>
            <person name="Hammon N."/>
            <person name="Deshpande S."/>
            <person name="Cheng J.F."/>
            <person name="Tapia R."/>
            <person name="Goodwin L.A."/>
            <person name="Pitluck S."/>
            <person name="Liolios K."/>
            <person name="Pagani I."/>
            <person name="Ivanova N."/>
            <person name="Mavromatis K."/>
            <person name="Mikhailova N."/>
            <person name="Huntemann M."/>
            <person name="Pati A."/>
            <person name="Chen A."/>
            <person name="Palaniappan K."/>
            <person name="Land M."/>
            <person name="Hauser L."/>
            <person name="Brambilla E.M."/>
            <person name="Rohde M."/>
            <person name="Spring S."/>
            <person name="Gronow S."/>
            <person name="Goker M."/>
            <person name="Woyke T."/>
            <person name="Bristow J."/>
            <person name="Eisen J.A."/>
            <person name="Markowitz V."/>
            <person name="Hugenholtz P."/>
            <person name="Kyrpides N.C."/>
            <person name="Klenk H.P."/>
            <person name="Detter J.C."/>
        </authorList>
    </citation>
    <scope>NUCLEOTIDE SEQUENCE [LARGE SCALE GENOMIC DNA]</scope>
    <source>
        <strain evidence="4">ATCC BAA-1237 / DSM 17374 / SPN1</strain>
    </source>
</reference>
<feature type="domain" description="EamA" evidence="2">
    <location>
        <begin position="2"/>
        <end position="136"/>
    </location>
</feature>
<dbReference type="InterPro" id="IPR000620">
    <property type="entry name" value="EamA_dom"/>
</dbReference>
<evidence type="ECO:0000313" key="3">
    <source>
        <dbReference type="EMBL" id="AEC01403.1"/>
    </source>
</evidence>
<dbReference type="GO" id="GO:0016020">
    <property type="term" value="C:membrane"/>
    <property type="evidence" value="ECO:0007669"/>
    <property type="project" value="InterPro"/>
</dbReference>
<feature type="transmembrane region" description="Helical" evidence="1">
    <location>
        <begin position="148"/>
        <end position="172"/>
    </location>
</feature>
<keyword evidence="1" id="KW-0472">Membrane</keyword>
<protein>
    <recommendedName>
        <fullName evidence="2">EamA domain-containing protein</fullName>
    </recommendedName>
</protein>
<feature type="domain" description="EamA" evidence="2">
    <location>
        <begin position="152"/>
        <end position="284"/>
    </location>
</feature>